<gene>
    <name evidence="5" type="ORF">GRI43_01535</name>
</gene>
<feature type="signal peptide" evidence="3">
    <location>
        <begin position="1"/>
        <end position="32"/>
    </location>
</feature>
<feature type="transmembrane region" description="Helical" evidence="2">
    <location>
        <begin position="514"/>
        <end position="534"/>
    </location>
</feature>
<dbReference type="Proteomes" id="UP000471435">
    <property type="component" value="Unassembled WGS sequence"/>
</dbReference>
<keyword evidence="2" id="KW-1133">Transmembrane helix</keyword>
<evidence type="ECO:0000313" key="5">
    <source>
        <dbReference type="EMBL" id="MXP46073.1"/>
    </source>
</evidence>
<dbReference type="OrthoDB" id="9811036at2"/>
<dbReference type="InterPro" id="IPR028250">
    <property type="entry name" value="DsbDN"/>
</dbReference>
<evidence type="ECO:0000256" key="2">
    <source>
        <dbReference type="SAM" id="Phobius"/>
    </source>
</evidence>
<accession>A0A6I4UWY7</accession>
<feature type="domain" description="Thiol:disulfide interchange protein DsbD N-terminal" evidence="4">
    <location>
        <begin position="45"/>
        <end position="163"/>
    </location>
</feature>
<feature type="transmembrane region" description="Helical" evidence="2">
    <location>
        <begin position="379"/>
        <end position="402"/>
    </location>
</feature>
<keyword evidence="2" id="KW-0472">Membrane</keyword>
<dbReference type="InterPro" id="IPR035671">
    <property type="entry name" value="DsbD_gamma"/>
</dbReference>
<organism evidence="5 6">
    <name type="scientific">Pontixanthobacter luteolus</name>
    <dbReference type="NCBI Taxonomy" id="295089"/>
    <lineage>
        <taxon>Bacteria</taxon>
        <taxon>Pseudomonadati</taxon>
        <taxon>Pseudomonadota</taxon>
        <taxon>Alphaproteobacteria</taxon>
        <taxon>Sphingomonadales</taxon>
        <taxon>Erythrobacteraceae</taxon>
        <taxon>Pontixanthobacter</taxon>
    </lineage>
</organism>
<comment type="caution">
    <text evidence="5">The sequence shown here is derived from an EMBL/GenBank/DDBJ whole genome shotgun (WGS) entry which is preliminary data.</text>
</comment>
<feature type="transmembrane region" description="Helical" evidence="2">
    <location>
        <begin position="414"/>
        <end position="444"/>
    </location>
</feature>
<evidence type="ECO:0000259" key="4">
    <source>
        <dbReference type="Pfam" id="PF11412"/>
    </source>
</evidence>
<keyword evidence="3" id="KW-0732">Signal</keyword>
<proteinExistence type="predicted"/>
<feature type="transmembrane region" description="Helical" evidence="2">
    <location>
        <begin position="342"/>
        <end position="367"/>
    </location>
</feature>
<feature type="region of interest" description="Disordered" evidence="1">
    <location>
        <begin position="688"/>
        <end position="707"/>
    </location>
</feature>
<dbReference type="PANTHER" id="PTHR32234">
    <property type="entry name" value="THIOL:DISULFIDE INTERCHANGE PROTEIN DSBD"/>
    <property type="match status" value="1"/>
</dbReference>
<feature type="transmembrane region" description="Helical" evidence="2">
    <location>
        <begin position="491"/>
        <end position="508"/>
    </location>
</feature>
<dbReference type="GO" id="GO:0015035">
    <property type="term" value="F:protein-disulfide reductase activity"/>
    <property type="evidence" value="ECO:0007669"/>
    <property type="project" value="TreeGrafter"/>
</dbReference>
<dbReference type="AlphaFoldDB" id="A0A6I4UWY7"/>
<keyword evidence="2" id="KW-0812">Transmembrane</keyword>
<dbReference type="CDD" id="cd02953">
    <property type="entry name" value="DsbDgamma"/>
    <property type="match status" value="1"/>
</dbReference>
<evidence type="ECO:0000256" key="3">
    <source>
        <dbReference type="SAM" id="SignalP"/>
    </source>
</evidence>
<evidence type="ECO:0000256" key="1">
    <source>
        <dbReference type="SAM" id="MobiDB-lite"/>
    </source>
</evidence>
<keyword evidence="6" id="KW-1185">Reference proteome</keyword>
<protein>
    <submittedName>
        <fullName evidence="5">Thiol:disulfide interchange protein</fullName>
    </submittedName>
</protein>
<feature type="transmembrane region" description="Helical" evidence="2">
    <location>
        <begin position="450"/>
        <end position="471"/>
    </location>
</feature>
<dbReference type="Gene3D" id="3.40.30.10">
    <property type="entry name" value="Glutaredoxin"/>
    <property type="match status" value="1"/>
</dbReference>
<reference evidence="5 6" key="1">
    <citation type="submission" date="2019-12" db="EMBL/GenBank/DDBJ databases">
        <title>Genomic-based taxomic classification of the family Erythrobacteraceae.</title>
        <authorList>
            <person name="Xu L."/>
        </authorList>
    </citation>
    <scope>NUCLEOTIDE SEQUENCE [LARGE SCALE GENOMIC DNA]</scope>
    <source>
        <strain evidence="5 6">SW-109</strain>
    </source>
</reference>
<evidence type="ECO:0000313" key="6">
    <source>
        <dbReference type="Proteomes" id="UP000471435"/>
    </source>
</evidence>
<feature type="chain" id="PRO_5026309112" evidence="3">
    <location>
        <begin position="33"/>
        <end position="707"/>
    </location>
</feature>
<dbReference type="EMBL" id="WTYP01000001">
    <property type="protein sequence ID" value="MXP46073.1"/>
    <property type="molecule type" value="Genomic_DNA"/>
</dbReference>
<dbReference type="GO" id="GO:0045454">
    <property type="term" value="P:cell redox homeostasis"/>
    <property type="evidence" value="ECO:0007669"/>
    <property type="project" value="TreeGrafter"/>
</dbReference>
<feature type="transmembrane region" description="Helical" evidence="2">
    <location>
        <begin position="297"/>
        <end position="321"/>
    </location>
</feature>
<dbReference type="Pfam" id="PF13899">
    <property type="entry name" value="Thioredoxin_7"/>
    <property type="match status" value="1"/>
</dbReference>
<sequence>MPGMADFRRLATGFAVLAVLLAALFAPSSAFAQSIPGSNNNIQASLIADGPAVPGESLTLALLFRPNSEEWHGYWENPGDAGYGMELYWDLPPGWQAGQPQYPVPERLLISGLMNHIYEGDYAVLVPVSVPEGVPATGSVPIDLKAQWLACTDKICVPEQGALQVTVGLGQGGNQDSRFAQWRAAIPAMIDADAAFQVSGQTLRIAVPIPHSLELGEPHIFIEDINLVKYAAPQVFRRAGDTLVAEIALSGNGAKPERIAGILSFGGGEGVRFQAVPGAVASGGSPVGAAPITGTGFALLLLAALAGGLILNIMPCVFPILSLKALSLARAGGSEKQARTEAVAYSAGVILACAALGGVMLALRAAGEQVGWAFQLQEPAFVVALLVLAVAITMNLAGFFSLPSIPLTRSGEPASAFATGLLAAVAATPCTGPFMAAAIGAALLMPAAQALLLFAVLGLGLALPFLLIGFVPSIRRLLPSPGPWMERFRRLMAIPMGLTALALIWLVSRIGGQGFALVTMILLFGVFAALAVVGRLQQSGKMAWPAFGLIAAPFLIFAAFALPASYAEQDGQDAASLLDPVPFSDKALVQARASGRPVFIWFTADWCLTCKVNESVAIEREATRAAFAKSDVIAMRGDWTRRDPEITEFLTRQGAAGVPLYIWYRPGGEAAVLPQVLTPETLVILAEEGPAPASGTARSTGRAAGSD</sequence>
<name>A0A6I4UWY7_9SPHN</name>
<feature type="transmembrane region" description="Helical" evidence="2">
    <location>
        <begin position="546"/>
        <end position="566"/>
    </location>
</feature>
<dbReference type="InterPro" id="IPR036249">
    <property type="entry name" value="Thioredoxin-like_sf"/>
</dbReference>
<dbReference type="SUPFAM" id="SSF52833">
    <property type="entry name" value="Thioredoxin-like"/>
    <property type="match status" value="1"/>
</dbReference>
<dbReference type="PANTHER" id="PTHR32234:SF3">
    <property type="entry name" value="SUPPRESSION OF COPPER SENSITIVITY PROTEIN"/>
    <property type="match status" value="1"/>
</dbReference>
<dbReference type="Pfam" id="PF11412">
    <property type="entry name" value="DsbD_N"/>
    <property type="match status" value="1"/>
</dbReference>